<evidence type="ECO:0000313" key="2">
    <source>
        <dbReference type="Proteomes" id="UP000574317"/>
    </source>
</evidence>
<accession>A0A8H5JW69</accession>
<reference evidence="1 2" key="1">
    <citation type="submission" date="2020-05" db="EMBL/GenBank/DDBJ databases">
        <title>Identification and distribution of gene clusters putatively required for synthesis of sphingolipid metabolism inhibitors in phylogenetically diverse species of the filamentous fungus Fusarium.</title>
        <authorList>
            <person name="Kim H.-S."/>
            <person name="Busman M."/>
            <person name="Brown D.W."/>
            <person name="Divon H."/>
            <person name="Uhlig S."/>
            <person name="Proctor R.H."/>
        </authorList>
    </citation>
    <scope>NUCLEOTIDE SEQUENCE [LARGE SCALE GENOMIC DNA]</scope>
    <source>
        <strain evidence="1 2">NRRL 25196</strain>
    </source>
</reference>
<dbReference type="AlphaFoldDB" id="A0A8H5JW69"/>
<dbReference type="Proteomes" id="UP000574317">
    <property type="component" value="Unassembled WGS sequence"/>
</dbReference>
<gene>
    <name evidence="1" type="ORF">FNAPI_3638</name>
</gene>
<proteinExistence type="predicted"/>
<evidence type="ECO:0000313" key="1">
    <source>
        <dbReference type="EMBL" id="KAF5561483.1"/>
    </source>
</evidence>
<keyword evidence="2" id="KW-1185">Reference proteome</keyword>
<comment type="caution">
    <text evidence="1">The sequence shown here is derived from an EMBL/GenBank/DDBJ whole genome shotgun (WGS) entry which is preliminary data.</text>
</comment>
<name>A0A8H5JW69_9HYPO</name>
<sequence>MCIKDVKYCTACGYMELVRWDYCQPYIRGADIQERIRILRGVAPSYEWHLRSGVPDWSVKKGEEKKKEKNKESK</sequence>
<dbReference type="EMBL" id="JAAOAO010000134">
    <property type="protein sequence ID" value="KAF5561483.1"/>
    <property type="molecule type" value="Genomic_DNA"/>
</dbReference>
<protein>
    <submittedName>
        <fullName evidence="1">Uncharacterized protein</fullName>
    </submittedName>
</protein>
<organism evidence="1 2">
    <name type="scientific">Fusarium napiforme</name>
    <dbReference type="NCBI Taxonomy" id="42672"/>
    <lineage>
        <taxon>Eukaryota</taxon>
        <taxon>Fungi</taxon>
        <taxon>Dikarya</taxon>
        <taxon>Ascomycota</taxon>
        <taxon>Pezizomycotina</taxon>
        <taxon>Sordariomycetes</taxon>
        <taxon>Hypocreomycetidae</taxon>
        <taxon>Hypocreales</taxon>
        <taxon>Nectriaceae</taxon>
        <taxon>Fusarium</taxon>
        <taxon>Fusarium fujikuroi species complex</taxon>
    </lineage>
</organism>